<feature type="compositionally biased region" description="Low complexity" evidence="7">
    <location>
        <begin position="416"/>
        <end position="425"/>
    </location>
</feature>
<feature type="compositionally biased region" description="Polar residues" evidence="7">
    <location>
        <begin position="234"/>
        <end position="244"/>
    </location>
</feature>
<keyword evidence="5 6" id="KW-0539">Nucleus</keyword>
<feature type="compositionally biased region" description="Polar residues" evidence="7">
    <location>
        <begin position="300"/>
        <end position="310"/>
    </location>
</feature>
<gene>
    <name evidence="9" type="ORF">QBC42DRAFT_294576</name>
</gene>
<dbReference type="AlphaFoldDB" id="A0AAV9HWR1"/>
<keyword evidence="10" id="KW-1185">Reference proteome</keyword>
<evidence type="ECO:0000256" key="3">
    <source>
        <dbReference type="ARBA" id="ARBA00023125"/>
    </source>
</evidence>
<feature type="region of interest" description="Disordered" evidence="7">
    <location>
        <begin position="451"/>
        <end position="546"/>
    </location>
</feature>
<dbReference type="EMBL" id="MU864942">
    <property type="protein sequence ID" value="KAK4465161.1"/>
    <property type="molecule type" value="Genomic_DNA"/>
</dbReference>
<dbReference type="PROSITE" id="PS00658">
    <property type="entry name" value="FORK_HEAD_2"/>
    <property type="match status" value="1"/>
</dbReference>
<accession>A0AAV9HWR1</accession>
<keyword evidence="2" id="KW-0805">Transcription regulation</keyword>
<evidence type="ECO:0000256" key="7">
    <source>
        <dbReference type="SAM" id="MobiDB-lite"/>
    </source>
</evidence>
<keyword evidence="3 6" id="KW-0238">DNA-binding</keyword>
<evidence type="ECO:0000256" key="4">
    <source>
        <dbReference type="ARBA" id="ARBA00023163"/>
    </source>
</evidence>
<feature type="region of interest" description="Disordered" evidence="7">
    <location>
        <begin position="651"/>
        <end position="685"/>
    </location>
</feature>
<feature type="DNA-binding region" description="Fork-head" evidence="6">
    <location>
        <begin position="331"/>
        <end position="456"/>
    </location>
</feature>
<dbReference type="Proteomes" id="UP001321749">
    <property type="component" value="Unassembled WGS sequence"/>
</dbReference>
<dbReference type="InterPro" id="IPR036388">
    <property type="entry name" value="WH-like_DNA-bd_sf"/>
</dbReference>
<comment type="caution">
    <text evidence="9">The sequence shown here is derived from an EMBL/GenBank/DDBJ whole genome shotgun (WGS) entry which is preliminary data.</text>
</comment>
<dbReference type="GO" id="GO:0005634">
    <property type="term" value="C:nucleus"/>
    <property type="evidence" value="ECO:0007669"/>
    <property type="project" value="UniProtKB-SubCell"/>
</dbReference>
<dbReference type="InterPro" id="IPR030456">
    <property type="entry name" value="TF_fork_head_CS_2"/>
</dbReference>
<evidence type="ECO:0000313" key="9">
    <source>
        <dbReference type="EMBL" id="KAK4465161.1"/>
    </source>
</evidence>
<evidence type="ECO:0000256" key="1">
    <source>
        <dbReference type="ARBA" id="ARBA00004123"/>
    </source>
</evidence>
<evidence type="ECO:0000256" key="5">
    <source>
        <dbReference type="ARBA" id="ARBA00023242"/>
    </source>
</evidence>
<protein>
    <recommendedName>
        <fullName evidence="8">Fork-head domain-containing protein</fullName>
    </recommendedName>
</protein>
<dbReference type="GO" id="GO:0000981">
    <property type="term" value="F:DNA-binding transcription factor activity, RNA polymerase II-specific"/>
    <property type="evidence" value="ECO:0007669"/>
    <property type="project" value="TreeGrafter"/>
</dbReference>
<dbReference type="PROSITE" id="PS50039">
    <property type="entry name" value="FORK_HEAD_3"/>
    <property type="match status" value="1"/>
</dbReference>
<feature type="compositionally biased region" description="Polar residues" evidence="7">
    <location>
        <begin position="374"/>
        <end position="387"/>
    </location>
</feature>
<feature type="region of interest" description="Disordered" evidence="7">
    <location>
        <begin position="234"/>
        <end position="331"/>
    </location>
</feature>
<feature type="region of interest" description="Disordered" evidence="7">
    <location>
        <begin position="365"/>
        <end position="428"/>
    </location>
</feature>
<name>A0AAV9HWR1_9PEZI</name>
<feature type="compositionally biased region" description="Low complexity" evidence="7">
    <location>
        <begin position="507"/>
        <end position="526"/>
    </location>
</feature>
<dbReference type="Pfam" id="PF00250">
    <property type="entry name" value="Forkhead"/>
    <property type="match status" value="1"/>
</dbReference>
<evidence type="ECO:0000256" key="6">
    <source>
        <dbReference type="PROSITE-ProRule" id="PRU00089"/>
    </source>
</evidence>
<feature type="compositionally biased region" description="Polar residues" evidence="7">
    <location>
        <begin position="254"/>
        <end position="267"/>
    </location>
</feature>
<evidence type="ECO:0000259" key="8">
    <source>
        <dbReference type="PROSITE" id="PS50039"/>
    </source>
</evidence>
<sequence>MTLYTLYQTGGQECSSDTIRTHHRALVMEPELSDKKSNSNNTRAAVSQSTAPAFPPSTSSQTPSTMSPFESLETMYPTTSPPRVIRTSTSSSDAGHLLPRDEEDFERGYLSAQARVGDSMWGASAGSQAGSDGFDNYALHSSPALHGLPLQDGATGASPRTSAWTASDQHVRSASWERFQSHGSHALTSFQLRESFAQDGLDLPMTTFQPENGLPCTPMHSFDGSEGSFLLARSQTEPHQTSQYPAPDDGVPTPESSRGLSPCSTTLGFKMEDDMVSPATGSGTIEDISSARSAKDSISGPESHSQLNSTAPSPAGGGGAPSSLGGASNSKGEEPYAKLIYRAFMSKPSRAMTLQEIYQWFRENTDKGKDDSKGWQNSIRHNLSMNQAFAKRERRSSKDESTNEAGGSSPPKVCLAAGAASSSSSTTENKKSTEWFLQDWAVENGVQSTTRYRKGNSCSAAGSSGVSNSLSGRRGASSMSPSSLSRHSSSHPYRSYHHSRMQSTSEPGFPRRSSSSSRGRFPATHTHGGHGGVVTFSGRIRNSSRPGGVANNSFSHRNATIHHHHAHHAVAQQQMQGYHFPHHQQPAFYSHAGMLPEQHQPEQQHHHQYNPYVGFQPHLLKTDRVTIGLDFHPQHPHEHDFSAATDPQLFIQQQQQQQQQQHHHHHHNRTPSLNLEGGSESEPAPLAGVDVVVSGMPDMMALQLPEPRQTPGGGNSAAAAHYFASTSTSTSTNTGVGANASASAASAVISAGDLSAYSMPVGVYEDVVERYGWGAAAAAAAAAGGATNTNAAAAAAGTSGSLEDDCDEGGIGTVTYQY</sequence>
<evidence type="ECO:0000313" key="10">
    <source>
        <dbReference type="Proteomes" id="UP001321749"/>
    </source>
</evidence>
<dbReference type="PANTHER" id="PTHR45881:SF5">
    <property type="entry name" value="FORK-HEAD DOMAIN-CONTAINING PROTEIN"/>
    <property type="match status" value="1"/>
</dbReference>
<dbReference type="Gene3D" id="1.10.10.10">
    <property type="entry name" value="Winged helix-like DNA-binding domain superfamily/Winged helix DNA-binding domain"/>
    <property type="match status" value="1"/>
</dbReference>
<dbReference type="PANTHER" id="PTHR45881">
    <property type="entry name" value="CHECKPOINT SUPPRESSOR 1-LIKE, ISOFORM A-RELATED"/>
    <property type="match status" value="1"/>
</dbReference>
<feature type="region of interest" description="Disordered" evidence="7">
    <location>
        <begin position="30"/>
        <end position="98"/>
    </location>
</feature>
<feature type="domain" description="Fork-head" evidence="8">
    <location>
        <begin position="331"/>
        <end position="456"/>
    </location>
</feature>
<keyword evidence="4" id="KW-0804">Transcription</keyword>
<reference evidence="9" key="2">
    <citation type="submission" date="2023-06" db="EMBL/GenBank/DDBJ databases">
        <authorList>
            <consortium name="Lawrence Berkeley National Laboratory"/>
            <person name="Mondo S.J."/>
            <person name="Hensen N."/>
            <person name="Bonometti L."/>
            <person name="Westerberg I."/>
            <person name="Brannstrom I.O."/>
            <person name="Guillou S."/>
            <person name="Cros-Aarteil S."/>
            <person name="Calhoun S."/>
            <person name="Haridas S."/>
            <person name="Kuo A."/>
            <person name="Pangilinan J."/>
            <person name="Riley R."/>
            <person name="Labutti K."/>
            <person name="Andreopoulos B."/>
            <person name="Lipzen A."/>
            <person name="Chen C."/>
            <person name="Yanf M."/>
            <person name="Daum C."/>
            <person name="Ng V."/>
            <person name="Clum A."/>
            <person name="Steindorff A."/>
            <person name="Ohm R."/>
            <person name="Martin F."/>
            <person name="Silar P."/>
            <person name="Natvig D."/>
            <person name="Lalanne C."/>
            <person name="Gautier V."/>
            <person name="Ament-Velasquez S.L."/>
            <person name="Kruys A."/>
            <person name="Hutchinson M.I."/>
            <person name="Powell A.J."/>
            <person name="Barry K."/>
            <person name="Miller A.N."/>
            <person name="Grigoriev I.V."/>
            <person name="Debuchy R."/>
            <person name="Gladieux P."/>
            <person name="Thoren M.H."/>
            <person name="Johannesson H."/>
        </authorList>
    </citation>
    <scope>NUCLEOTIDE SEQUENCE</scope>
    <source>
        <strain evidence="9">PSN324</strain>
    </source>
</reference>
<dbReference type="SMART" id="SM00339">
    <property type="entry name" value="FH"/>
    <property type="match status" value="1"/>
</dbReference>
<feature type="compositionally biased region" description="Low complexity" evidence="7">
    <location>
        <begin position="47"/>
        <end position="69"/>
    </location>
</feature>
<dbReference type="InterPro" id="IPR036390">
    <property type="entry name" value="WH_DNA-bd_sf"/>
</dbReference>
<proteinExistence type="predicted"/>
<reference evidence="9" key="1">
    <citation type="journal article" date="2023" name="Mol. Phylogenet. Evol.">
        <title>Genome-scale phylogeny and comparative genomics of the fungal order Sordariales.</title>
        <authorList>
            <person name="Hensen N."/>
            <person name="Bonometti L."/>
            <person name="Westerberg I."/>
            <person name="Brannstrom I.O."/>
            <person name="Guillou S."/>
            <person name="Cros-Aarteil S."/>
            <person name="Calhoun S."/>
            <person name="Haridas S."/>
            <person name="Kuo A."/>
            <person name="Mondo S."/>
            <person name="Pangilinan J."/>
            <person name="Riley R."/>
            <person name="LaButti K."/>
            <person name="Andreopoulos B."/>
            <person name="Lipzen A."/>
            <person name="Chen C."/>
            <person name="Yan M."/>
            <person name="Daum C."/>
            <person name="Ng V."/>
            <person name="Clum A."/>
            <person name="Steindorff A."/>
            <person name="Ohm R.A."/>
            <person name="Martin F."/>
            <person name="Silar P."/>
            <person name="Natvig D.O."/>
            <person name="Lalanne C."/>
            <person name="Gautier V."/>
            <person name="Ament-Velasquez S.L."/>
            <person name="Kruys A."/>
            <person name="Hutchinson M.I."/>
            <person name="Powell A.J."/>
            <person name="Barry K."/>
            <person name="Miller A.N."/>
            <person name="Grigoriev I.V."/>
            <person name="Debuchy R."/>
            <person name="Gladieux P."/>
            <person name="Hiltunen Thoren M."/>
            <person name="Johannesson H."/>
        </authorList>
    </citation>
    <scope>NUCLEOTIDE SEQUENCE</scope>
    <source>
        <strain evidence="9">PSN324</strain>
    </source>
</reference>
<dbReference type="SUPFAM" id="SSF46785">
    <property type="entry name" value="Winged helix' DNA-binding domain"/>
    <property type="match status" value="1"/>
</dbReference>
<dbReference type="GO" id="GO:0000978">
    <property type="term" value="F:RNA polymerase II cis-regulatory region sequence-specific DNA binding"/>
    <property type="evidence" value="ECO:0007669"/>
    <property type="project" value="TreeGrafter"/>
</dbReference>
<evidence type="ECO:0000256" key="2">
    <source>
        <dbReference type="ARBA" id="ARBA00023015"/>
    </source>
</evidence>
<feature type="compositionally biased region" description="Low complexity" evidence="7">
    <location>
        <begin position="471"/>
        <end position="493"/>
    </location>
</feature>
<comment type="subcellular location">
    <subcellularLocation>
        <location evidence="1 6">Nucleus</location>
    </subcellularLocation>
</comment>
<feature type="compositionally biased region" description="Polar residues" evidence="7">
    <location>
        <begin position="451"/>
        <end position="470"/>
    </location>
</feature>
<dbReference type="InterPro" id="IPR001766">
    <property type="entry name" value="Fork_head_dom"/>
</dbReference>
<organism evidence="9 10">
    <name type="scientific">Cladorrhinum samala</name>
    <dbReference type="NCBI Taxonomy" id="585594"/>
    <lineage>
        <taxon>Eukaryota</taxon>
        <taxon>Fungi</taxon>
        <taxon>Dikarya</taxon>
        <taxon>Ascomycota</taxon>
        <taxon>Pezizomycotina</taxon>
        <taxon>Sordariomycetes</taxon>
        <taxon>Sordariomycetidae</taxon>
        <taxon>Sordariales</taxon>
        <taxon>Podosporaceae</taxon>
        <taxon>Cladorrhinum</taxon>
    </lineage>
</organism>